<sequence length="489" mass="54827">MQMDVVHLANQNDEGKAMRAVLHDHHNEGLDEGLTGIVQLTVDTTSRQLVWGLASLTAAAILENKVFKIPTRDGTHPFTMKSKNAMDGFFIDILGFAVDREAKAHLWDILRAAGATPISGIHTNTSESFGTFGSRYRLTLKSSDPPSMFKSNVRLIDEVIFLGKCYRVFGRDWFNHRKQTQRADLDILARERKSPYLDPRRLKTIPVHAPRRTVNANELTRILNACGNWSRKGPPSARLTRHSRGLLQICTKRWMIESLSPQKSWQTRLDRTLWSCQRSSVRAPDAPLSVSQDAYVSGTKVHHNKAVRVKTSLNTTLDELAALDAAVAEAQATFESNCSTAASKTKLNLAQYVEAGEADWIQQDLEDHPIVFRRQLNELAHSSPHLLHPLVQLRLLNRWLRASQDATTPFPKLYTDTFGHHFSLTTLPPDFETLVASSQLEQSVRSMHEDTSQITPVEVETILAFTEMILGSSVPLIYSSDTAIYSLTA</sequence>
<proteinExistence type="predicted"/>
<comment type="caution">
    <text evidence="1">The sequence shown here is derived from an EMBL/GenBank/DDBJ whole genome shotgun (WGS) entry which is preliminary data.</text>
</comment>
<gene>
    <name evidence="1" type="ORF">Ae201684_005864</name>
</gene>
<accession>A0A6G0XDK7</accession>
<reference evidence="1 2" key="1">
    <citation type="submission" date="2019-07" db="EMBL/GenBank/DDBJ databases">
        <title>Genomics analysis of Aphanomyces spp. identifies a new class of oomycete effector associated with host adaptation.</title>
        <authorList>
            <person name="Gaulin E."/>
        </authorList>
    </citation>
    <scope>NUCLEOTIDE SEQUENCE [LARGE SCALE GENOMIC DNA]</scope>
    <source>
        <strain evidence="1 2">ATCC 201684</strain>
    </source>
</reference>
<dbReference type="Proteomes" id="UP000481153">
    <property type="component" value="Unassembled WGS sequence"/>
</dbReference>
<keyword evidence="2" id="KW-1185">Reference proteome</keyword>
<evidence type="ECO:0000313" key="1">
    <source>
        <dbReference type="EMBL" id="KAF0738306.1"/>
    </source>
</evidence>
<name>A0A6G0XDK7_9STRA</name>
<dbReference type="AlphaFoldDB" id="A0A6G0XDK7"/>
<organism evidence="1 2">
    <name type="scientific">Aphanomyces euteiches</name>
    <dbReference type="NCBI Taxonomy" id="100861"/>
    <lineage>
        <taxon>Eukaryota</taxon>
        <taxon>Sar</taxon>
        <taxon>Stramenopiles</taxon>
        <taxon>Oomycota</taxon>
        <taxon>Saprolegniomycetes</taxon>
        <taxon>Saprolegniales</taxon>
        <taxon>Verrucalvaceae</taxon>
        <taxon>Aphanomyces</taxon>
    </lineage>
</organism>
<dbReference type="EMBL" id="VJMJ01000077">
    <property type="protein sequence ID" value="KAF0738306.1"/>
    <property type="molecule type" value="Genomic_DNA"/>
</dbReference>
<dbReference type="VEuPathDB" id="FungiDB:AeMF1_007164"/>
<evidence type="ECO:0000313" key="2">
    <source>
        <dbReference type="Proteomes" id="UP000481153"/>
    </source>
</evidence>
<protein>
    <submittedName>
        <fullName evidence="1">Uncharacterized protein</fullName>
    </submittedName>
</protein>